<dbReference type="InterPro" id="IPR006553">
    <property type="entry name" value="Leu-rich_rpt_Cys-con_subtyp"/>
</dbReference>
<dbReference type="EnsemblPlants" id="Kaladp0101s0174.1.v1.1">
    <property type="protein sequence ID" value="Kaladp0101s0174.1.v1.1"/>
    <property type="gene ID" value="Kaladp0101s0174.v1.1"/>
</dbReference>
<feature type="domain" description="F-box" evidence="1">
    <location>
        <begin position="4"/>
        <end position="46"/>
    </location>
</feature>
<organism evidence="2 3">
    <name type="scientific">Kalanchoe fedtschenkoi</name>
    <name type="common">Lavender scallops</name>
    <name type="synonym">South American air plant</name>
    <dbReference type="NCBI Taxonomy" id="63787"/>
    <lineage>
        <taxon>Eukaryota</taxon>
        <taxon>Viridiplantae</taxon>
        <taxon>Streptophyta</taxon>
        <taxon>Embryophyta</taxon>
        <taxon>Tracheophyta</taxon>
        <taxon>Spermatophyta</taxon>
        <taxon>Magnoliopsida</taxon>
        <taxon>eudicotyledons</taxon>
        <taxon>Gunneridae</taxon>
        <taxon>Pentapetalae</taxon>
        <taxon>Saxifragales</taxon>
        <taxon>Crassulaceae</taxon>
        <taxon>Kalanchoe</taxon>
    </lineage>
</organism>
<keyword evidence="3" id="KW-1185">Reference proteome</keyword>
<dbReference type="Gramene" id="Kaladp0101s0174.1.v1.1">
    <property type="protein sequence ID" value="Kaladp0101s0174.1.v1.1"/>
    <property type="gene ID" value="Kaladp0101s0174.v1.1"/>
</dbReference>
<name>A0A7N0V7J9_KALFE</name>
<reference evidence="2" key="1">
    <citation type="submission" date="2021-01" db="UniProtKB">
        <authorList>
            <consortium name="EnsemblPlants"/>
        </authorList>
    </citation>
    <scope>IDENTIFICATION</scope>
</reference>
<dbReference type="InterPro" id="IPR001810">
    <property type="entry name" value="F-box_dom"/>
</dbReference>
<dbReference type="Proteomes" id="UP000594263">
    <property type="component" value="Unplaced"/>
</dbReference>
<dbReference type="OMA" id="SICEGCL"/>
<dbReference type="AlphaFoldDB" id="A0A7N0V7J9"/>
<dbReference type="PANTHER" id="PTHR38926:SF5">
    <property type="entry name" value="F-BOX AND LEUCINE-RICH REPEAT PROTEIN 6"/>
    <property type="match status" value="1"/>
</dbReference>
<dbReference type="SUPFAM" id="SSF81383">
    <property type="entry name" value="F-box domain"/>
    <property type="match status" value="1"/>
</dbReference>
<evidence type="ECO:0000259" key="1">
    <source>
        <dbReference type="Pfam" id="PF00646"/>
    </source>
</evidence>
<dbReference type="Pfam" id="PF00646">
    <property type="entry name" value="F-box"/>
    <property type="match status" value="1"/>
</dbReference>
<dbReference type="InterPro" id="IPR032675">
    <property type="entry name" value="LRR_dom_sf"/>
</dbReference>
<evidence type="ECO:0000313" key="2">
    <source>
        <dbReference type="EnsemblPlants" id="Kaladp0101s0174.1.v1.1"/>
    </source>
</evidence>
<dbReference type="InterPro" id="IPR036047">
    <property type="entry name" value="F-box-like_dom_sf"/>
</dbReference>
<dbReference type="SUPFAM" id="SSF52047">
    <property type="entry name" value="RNI-like"/>
    <property type="match status" value="1"/>
</dbReference>
<dbReference type="SMART" id="SM00367">
    <property type="entry name" value="LRR_CC"/>
    <property type="match status" value="4"/>
</dbReference>
<sequence length="296" mass="33983">MADWSELTHECLTNVLARLSVSDRWLGAMFVCKPWLRACKDPSLNRSLDLGPWFDSPRESPLWWQPEFERRIDAMVRNVVKWGEGDVVEIRVRHCSDRSVAFVAERCPNLQVLSIKSSPHVSDASMEKVALSCRSLKELDISSCYEISHESLLLIGKSCPNLKTLRRNFVNWADSSEHARVVPKEYLDACPQDGNSEAAAIGKYMPGLEHLELKFSKLTAQGLIMISAGCTELQYLDLVGCLNLTSRDITNAMEKLNKLRKVEKPNFYIPRSVYHTERYGHWQLYDERFQTDVFRI</sequence>
<proteinExistence type="predicted"/>
<dbReference type="Gene3D" id="1.20.1280.50">
    <property type="match status" value="1"/>
</dbReference>
<protein>
    <recommendedName>
        <fullName evidence="1">F-box domain-containing protein</fullName>
    </recommendedName>
</protein>
<dbReference type="Gene3D" id="3.80.10.10">
    <property type="entry name" value="Ribonuclease Inhibitor"/>
    <property type="match status" value="1"/>
</dbReference>
<dbReference type="PANTHER" id="PTHR38926">
    <property type="entry name" value="F-BOX DOMAIN CONTAINING PROTEIN, EXPRESSED"/>
    <property type="match status" value="1"/>
</dbReference>
<evidence type="ECO:0000313" key="3">
    <source>
        <dbReference type="Proteomes" id="UP000594263"/>
    </source>
</evidence>
<accession>A0A7N0V7J9</accession>